<organism evidence="1 2">
    <name type="scientific">Caenorhabditis japonica</name>
    <dbReference type="NCBI Taxonomy" id="281687"/>
    <lineage>
        <taxon>Eukaryota</taxon>
        <taxon>Metazoa</taxon>
        <taxon>Ecdysozoa</taxon>
        <taxon>Nematoda</taxon>
        <taxon>Chromadorea</taxon>
        <taxon>Rhabditida</taxon>
        <taxon>Rhabditina</taxon>
        <taxon>Rhabditomorpha</taxon>
        <taxon>Rhabditoidea</taxon>
        <taxon>Rhabditidae</taxon>
        <taxon>Peloderinae</taxon>
        <taxon>Caenorhabditis</taxon>
    </lineage>
</organism>
<accession>A0A8R1EDQ7</accession>
<dbReference type="AlphaFoldDB" id="A0A8R1EDQ7"/>
<dbReference type="Proteomes" id="UP000005237">
    <property type="component" value="Unassembled WGS sequence"/>
</dbReference>
<sequence length="73" mass="8290">MFYPFYIIVHQFTHLLPILSLLLNSSFLLGYSPNASFNALTPHLLLMYIDSSCSTLPQSDIFASSPSFFYCMT</sequence>
<evidence type="ECO:0000313" key="1">
    <source>
        <dbReference type="EnsemblMetazoa" id="CJA34085.1"/>
    </source>
</evidence>
<name>A0A8R1EDQ7_CAEJA</name>
<evidence type="ECO:0000313" key="2">
    <source>
        <dbReference type="Proteomes" id="UP000005237"/>
    </source>
</evidence>
<proteinExistence type="predicted"/>
<reference evidence="1" key="2">
    <citation type="submission" date="2022-06" db="UniProtKB">
        <authorList>
            <consortium name="EnsemblMetazoa"/>
        </authorList>
    </citation>
    <scope>IDENTIFICATION</scope>
    <source>
        <strain evidence="1">DF5081</strain>
    </source>
</reference>
<reference evidence="2" key="1">
    <citation type="submission" date="2010-08" db="EMBL/GenBank/DDBJ databases">
        <authorList>
            <consortium name="Caenorhabditis japonica Sequencing Consortium"/>
            <person name="Wilson R.K."/>
        </authorList>
    </citation>
    <scope>NUCLEOTIDE SEQUENCE [LARGE SCALE GENOMIC DNA]</scope>
    <source>
        <strain evidence="2">DF5081</strain>
    </source>
</reference>
<keyword evidence="2" id="KW-1185">Reference proteome</keyword>
<protein>
    <submittedName>
        <fullName evidence="1">Uncharacterized protein</fullName>
    </submittedName>
</protein>
<dbReference type="EnsemblMetazoa" id="CJA34085.1">
    <property type="protein sequence ID" value="CJA34085.1"/>
    <property type="gene ID" value="WBGene00209932"/>
</dbReference>